<dbReference type="FunFam" id="3.40.50.300:FF:000287">
    <property type="entry name" value="Multidrug ABC transporter ATP-binding protein"/>
    <property type="match status" value="1"/>
</dbReference>
<dbReference type="PROSITE" id="PS00211">
    <property type="entry name" value="ABC_TRANSPORTER_1"/>
    <property type="match status" value="1"/>
</dbReference>
<feature type="transmembrane region" description="Helical" evidence="11">
    <location>
        <begin position="68"/>
        <end position="89"/>
    </location>
</feature>
<dbReference type="InterPro" id="IPR027417">
    <property type="entry name" value="P-loop_NTPase"/>
</dbReference>
<evidence type="ECO:0000313" key="14">
    <source>
        <dbReference type="EMBL" id="KTD81790.1"/>
    </source>
</evidence>
<keyword evidence="8 11" id="KW-1133">Transmembrane helix</keyword>
<dbReference type="InterPro" id="IPR003439">
    <property type="entry name" value="ABC_transporter-like_ATP-bd"/>
</dbReference>
<evidence type="ECO:0000259" key="13">
    <source>
        <dbReference type="PROSITE" id="PS50929"/>
    </source>
</evidence>
<name>A0A0W1AKJ2_9GAMM</name>
<feature type="domain" description="ABC transmembrane type-1" evidence="13">
    <location>
        <begin position="33"/>
        <end position="318"/>
    </location>
</feature>
<dbReference type="GO" id="GO:0005524">
    <property type="term" value="F:ATP binding"/>
    <property type="evidence" value="ECO:0007669"/>
    <property type="project" value="UniProtKB-KW"/>
</dbReference>
<comment type="caution">
    <text evidence="14">The sequence shown here is derived from an EMBL/GenBank/DDBJ whole genome shotgun (WGS) entry which is preliminary data.</text>
</comment>
<dbReference type="PATRIC" id="fig|45076.6.peg.99"/>
<keyword evidence="7 14" id="KW-0067">ATP-binding</keyword>
<gene>
    <name evidence="14" type="primary">abcT</name>
    <name evidence="14" type="ORF">Lwor_0093</name>
</gene>
<feature type="transmembrane region" description="Helical" evidence="11">
    <location>
        <begin position="259"/>
        <end position="280"/>
    </location>
</feature>
<dbReference type="AlphaFoldDB" id="A0A0W1AKJ2"/>
<keyword evidence="15" id="KW-1185">Reference proteome</keyword>
<dbReference type="PANTHER" id="PTHR24221">
    <property type="entry name" value="ATP-BINDING CASSETTE SUB-FAMILY B"/>
    <property type="match status" value="1"/>
</dbReference>
<dbReference type="InterPro" id="IPR036640">
    <property type="entry name" value="ABC1_TM_sf"/>
</dbReference>
<feature type="domain" description="ABC transporter" evidence="12">
    <location>
        <begin position="352"/>
        <end position="586"/>
    </location>
</feature>
<dbReference type="Gene3D" id="3.40.50.300">
    <property type="entry name" value="P-loop containing nucleotide triphosphate hydrolases"/>
    <property type="match status" value="1"/>
</dbReference>
<dbReference type="InterPro" id="IPR003593">
    <property type="entry name" value="AAA+_ATPase"/>
</dbReference>
<evidence type="ECO:0000256" key="7">
    <source>
        <dbReference type="ARBA" id="ARBA00022840"/>
    </source>
</evidence>
<dbReference type="GO" id="GO:0016887">
    <property type="term" value="F:ATP hydrolysis activity"/>
    <property type="evidence" value="ECO:0007669"/>
    <property type="project" value="InterPro"/>
</dbReference>
<evidence type="ECO:0000256" key="5">
    <source>
        <dbReference type="ARBA" id="ARBA00022692"/>
    </source>
</evidence>
<dbReference type="SUPFAM" id="SSF90123">
    <property type="entry name" value="ABC transporter transmembrane region"/>
    <property type="match status" value="1"/>
</dbReference>
<feature type="transmembrane region" description="Helical" evidence="11">
    <location>
        <begin position="27"/>
        <end position="48"/>
    </location>
</feature>
<dbReference type="OrthoDB" id="6336411at2"/>
<evidence type="ECO:0000256" key="6">
    <source>
        <dbReference type="ARBA" id="ARBA00022741"/>
    </source>
</evidence>
<evidence type="ECO:0000256" key="11">
    <source>
        <dbReference type="SAM" id="Phobius"/>
    </source>
</evidence>
<dbReference type="GO" id="GO:0140359">
    <property type="term" value="F:ABC-type transporter activity"/>
    <property type="evidence" value="ECO:0007669"/>
    <property type="project" value="InterPro"/>
</dbReference>
<evidence type="ECO:0000256" key="9">
    <source>
        <dbReference type="ARBA" id="ARBA00023055"/>
    </source>
</evidence>
<keyword evidence="9" id="KW-0445">Lipid transport</keyword>
<dbReference type="InterPro" id="IPR017871">
    <property type="entry name" value="ABC_transporter-like_CS"/>
</dbReference>
<keyword evidence="2" id="KW-0813">Transport</keyword>
<dbReference type="SMART" id="SM00382">
    <property type="entry name" value="AAA"/>
    <property type="match status" value="1"/>
</dbReference>
<evidence type="ECO:0000256" key="8">
    <source>
        <dbReference type="ARBA" id="ARBA00022989"/>
    </source>
</evidence>
<evidence type="ECO:0000259" key="12">
    <source>
        <dbReference type="PROSITE" id="PS50893"/>
    </source>
</evidence>
<accession>A0A0W1AKJ2</accession>
<evidence type="ECO:0000256" key="4">
    <source>
        <dbReference type="ARBA" id="ARBA00022519"/>
    </source>
</evidence>
<keyword evidence="4" id="KW-0997">Cell inner membrane</keyword>
<keyword evidence="10 11" id="KW-0472">Membrane</keyword>
<dbReference type="InterPro" id="IPR039421">
    <property type="entry name" value="Type_1_exporter"/>
</dbReference>
<comment type="subcellular location">
    <subcellularLocation>
        <location evidence="1">Cell membrane</location>
        <topology evidence="1">Multi-pass membrane protein</topology>
    </subcellularLocation>
</comment>
<dbReference type="Gene3D" id="1.20.1560.10">
    <property type="entry name" value="ABC transporter type 1, transmembrane domain"/>
    <property type="match status" value="1"/>
</dbReference>
<evidence type="ECO:0000313" key="15">
    <source>
        <dbReference type="Proteomes" id="UP000054662"/>
    </source>
</evidence>
<evidence type="ECO:0000256" key="3">
    <source>
        <dbReference type="ARBA" id="ARBA00022475"/>
    </source>
</evidence>
<feature type="transmembrane region" description="Helical" evidence="11">
    <location>
        <begin position="286"/>
        <end position="306"/>
    </location>
</feature>
<evidence type="ECO:0000256" key="2">
    <source>
        <dbReference type="ARBA" id="ARBA00022448"/>
    </source>
</evidence>
<feature type="transmembrane region" description="Helical" evidence="11">
    <location>
        <begin position="174"/>
        <end position="193"/>
    </location>
</feature>
<dbReference type="PROSITE" id="PS50929">
    <property type="entry name" value="ABC_TM1F"/>
    <property type="match status" value="1"/>
</dbReference>
<organism evidence="14 15">
    <name type="scientific">Legionella worsleiensis</name>
    <dbReference type="NCBI Taxonomy" id="45076"/>
    <lineage>
        <taxon>Bacteria</taxon>
        <taxon>Pseudomonadati</taxon>
        <taxon>Pseudomonadota</taxon>
        <taxon>Gammaproteobacteria</taxon>
        <taxon>Legionellales</taxon>
        <taxon>Legionellaceae</taxon>
        <taxon>Legionella</taxon>
    </lineage>
</organism>
<evidence type="ECO:0000256" key="1">
    <source>
        <dbReference type="ARBA" id="ARBA00004651"/>
    </source>
</evidence>
<dbReference type="Pfam" id="PF00664">
    <property type="entry name" value="ABC_membrane"/>
    <property type="match status" value="1"/>
</dbReference>
<evidence type="ECO:0000256" key="10">
    <source>
        <dbReference type="ARBA" id="ARBA00023136"/>
    </source>
</evidence>
<dbReference type="SUPFAM" id="SSF52540">
    <property type="entry name" value="P-loop containing nucleoside triphosphate hydrolases"/>
    <property type="match status" value="1"/>
</dbReference>
<dbReference type="STRING" id="45076.Lwor_0093"/>
<proteinExistence type="predicted"/>
<keyword evidence="5 11" id="KW-0812">Transmembrane</keyword>
<keyword evidence="6" id="KW-0547">Nucleotide-binding</keyword>
<sequence length="598" mass="67742">MQDMYEIKNLPNKLTPFVWRYLKHKKWYLAGFILTALVWAIEMSLSPYLLKVIIDTVIRYSADQTQMIAAIILPATIYASMSIIINLNFRLYDYVNLQLYPYIRSSVERDVICYLLHHSHTFFQNTFAGALTKKIADLMENIEPLISIPNEWFYPRLFAAIIACGTLYQVVHPIFSMILFLWALLFVLLSYIASKGAERYSRTFSENISQLSGSVSDSVSNVMSTKLFDNIAHEVSNIDTILNRVVKSDRKLSWYNLKINFLQGLGGSVLIVSMLIALIYGLKLGWVSAGDFALVLTLSITFMWGIHDMGKQMQRYSKVVGTCNQALSIIKQPHEITDLPNAQPLQVTQGQLSFREVSFHYENNKPLFKNLTITINPGEKVGLVGYSGGGKSTFIKLILRLMEIQSGQILIDDQDIKEVTKGSLRRQIGTIPQEPELFHRSILENIKFARVSATDEEVIDAAKKARCHDFIMDLPEQYQSLVGERGVKLSGGQKQRIAIARAFLKNAPILLLDEATSSLDSLTESEIHEALHEVMANKTTIVIAHRLSTLKDMDRILVFVNGEIVEDGSLENLLKNQYGHFYKLWQMQAEGFIPPVVA</sequence>
<dbReference type="Pfam" id="PF00005">
    <property type="entry name" value="ABC_tran"/>
    <property type="match status" value="1"/>
</dbReference>
<dbReference type="GO" id="GO:0005886">
    <property type="term" value="C:plasma membrane"/>
    <property type="evidence" value="ECO:0007669"/>
    <property type="project" value="UniProtKB-SubCell"/>
</dbReference>
<dbReference type="InterPro" id="IPR011527">
    <property type="entry name" value="ABC1_TM_dom"/>
</dbReference>
<dbReference type="PANTHER" id="PTHR24221:SF654">
    <property type="entry name" value="ATP-BINDING CASSETTE SUB-FAMILY B MEMBER 6"/>
    <property type="match status" value="1"/>
</dbReference>
<dbReference type="EMBL" id="LNZC01000002">
    <property type="protein sequence ID" value="KTD81790.1"/>
    <property type="molecule type" value="Genomic_DNA"/>
</dbReference>
<keyword evidence="3" id="KW-1003">Cell membrane</keyword>
<dbReference type="Proteomes" id="UP000054662">
    <property type="component" value="Unassembled WGS sequence"/>
</dbReference>
<protein>
    <submittedName>
        <fullName evidence="14">ABC transporter ATP-binding protein</fullName>
    </submittedName>
</protein>
<reference evidence="14 15" key="1">
    <citation type="submission" date="2015-11" db="EMBL/GenBank/DDBJ databases">
        <title>Genomic analysis of 38 Legionella species identifies large and diverse effector repertoires.</title>
        <authorList>
            <person name="Burstein D."/>
            <person name="Amaro F."/>
            <person name="Zusman T."/>
            <person name="Lifshitz Z."/>
            <person name="Cohen O."/>
            <person name="Gilbert J.A."/>
            <person name="Pupko T."/>
            <person name="Shuman H.A."/>
            <person name="Segal G."/>
        </authorList>
    </citation>
    <scope>NUCLEOTIDE SEQUENCE [LARGE SCALE GENOMIC DNA]</scope>
    <source>
        <strain evidence="14 15">ATCC 49508</strain>
    </source>
</reference>
<dbReference type="GO" id="GO:0034040">
    <property type="term" value="F:ATPase-coupled lipid transmembrane transporter activity"/>
    <property type="evidence" value="ECO:0007669"/>
    <property type="project" value="TreeGrafter"/>
</dbReference>
<dbReference type="PROSITE" id="PS50893">
    <property type="entry name" value="ABC_TRANSPORTER_2"/>
    <property type="match status" value="1"/>
</dbReference>